<protein>
    <submittedName>
        <fullName evidence="2">Uncharacterized protein</fullName>
    </submittedName>
</protein>
<gene>
    <name evidence="2" type="ORF">AYI68_g4865</name>
</gene>
<dbReference type="AlphaFoldDB" id="A0A1R0GVY3"/>
<reference evidence="2 3" key="1">
    <citation type="journal article" date="2016" name="Mol. Biol. Evol.">
        <title>Genome-Wide Survey of Gut Fungi (Harpellales) Reveals the First Horizontally Transferred Ubiquitin Gene from a Mosquito Host.</title>
        <authorList>
            <person name="Wang Y."/>
            <person name="White M.M."/>
            <person name="Kvist S."/>
            <person name="Moncalvo J.M."/>
        </authorList>
    </citation>
    <scope>NUCLEOTIDE SEQUENCE [LARGE SCALE GENOMIC DNA]</scope>
    <source>
        <strain evidence="2 3">ALG-7-W6</strain>
    </source>
</reference>
<keyword evidence="3" id="KW-1185">Reference proteome</keyword>
<proteinExistence type="predicted"/>
<evidence type="ECO:0000313" key="3">
    <source>
        <dbReference type="Proteomes" id="UP000187455"/>
    </source>
</evidence>
<feature type="region of interest" description="Disordered" evidence="1">
    <location>
        <begin position="68"/>
        <end position="102"/>
    </location>
</feature>
<accession>A0A1R0GVY3</accession>
<dbReference type="Proteomes" id="UP000187455">
    <property type="component" value="Unassembled WGS sequence"/>
</dbReference>
<evidence type="ECO:0000313" key="2">
    <source>
        <dbReference type="EMBL" id="OLY81039.1"/>
    </source>
</evidence>
<dbReference type="EMBL" id="LSSL01002843">
    <property type="protein sequence ID" value="OLY81039.1"/>
    <property type="molecule type" value="Genomic_DNA"/>
</dbReference>
<evidence type="ECO:0000256" key="1">
    <source>
        <dbReference type="SAM" id="MobiDB-lite"/>
    </source>
</evidence>
<sequence length="130" mass="13888">MISKGEETSRTLLLAYSSPSPGRYFRADIAPLLRLSTLRLALPVLTKLSVCTAPTVGIIGEYLTWKLGQEPSKSPSKEDTRPSITDPPSKLTDGSKSPLESRASIKIEFEASISISSATSRQAPISGANP</sequence>
<comment type="caution">
    <text evidence="2">The sequence shown here is derived from an EMBL/GenBank/DDBJ whole genome shotgun (WGS) entry which is preliminary data.</text>
</comment>
<name>A0A1R0GVY3_9FUNG</name>
<organism evidence="2 3">
    <name type="scientific">Smittium mucronatum</name>
    <dbReference type="NCBI Taxonomy" id="133383"/>
    <lineage>
        <taxon>Eukaryota</taxon>
        <taxon>Fungi</taxon>
        <taxon>Fungi incertae sedis</taxon>
        <taxon>Zoopagomycota</taxon>
        <taxon>Kickxellomycotina</taxon>
        <taxon>Harpellomycetes</taxon>
        <taxon>Harpellales</taxon>
        <taxon>Legeriomycetaceae</taxon>
        <taxon>Smittium</taxon>
    </lineage>
</organism>